<evidence type="ECO:0000313" key="10">
    <source>
        <dbReference type="EMBL" id="MBA6153448.1"/>
    </source>
</evidence>
<reference evidence="10 11" key="1">
    <citation type="submission" date="2020-07" db="EMBL/GenBank/DDBJ databases">
        <title>Bacterium isolated from marine sediment.</title>
        <authorList>
            <person name="Shang D."/>
        </authorList>
    </citation>
    <scope>NUCLEOTIDE SEQUENCE [LARGE SCALE GENOMIC DNA]</scope>
    <source>
        <strain evidence="10 11">F6074</strain>
    </source>
</reference>
<comment type="subunit">
    <text evidence="4">Homodimer. Polymerizes to form a dynamic ring structure in a strictly GTP-dependent manner. Interacts directly with several other division proteins.</text>
</comment>
<keyword evidence="3 4" id="KW-0342">GTP-binding</keyword>
<evidence type="ECO:0000256" key="2">
    <source>
        <dbReference type="ARBA" id="ARBA00022741"/>
    </source>
</evidence>
<dbReference type="AlphaFoldDB" id="A0A7W2R486"/>
<evidence type="ECO:0000259" key="8">
    <source>
        <dbReference type="SMART" id="SM00864"/>
    </source>
</evidence>
<comment type="subcellular location">
    <subcellularLocation>
        <location evidence="4">Cytoplasm</location>
    </subcellularLocation>
    <text evidence="4">Assembles at midcell at the inner surface of the cytoplasmic membrane.</text>
</comment>
<dbReference type="RefSeq" id="WP_182205752.1">
    <property type="nucleotide sequence ID" value="NZ_JACGLT010000009.1"/>
</dbReference>
<evidence type="ECO:0000256" key="5">
    <source>
        <dbReference type="NCBIfam" id="TIGR00065"/>
    </source>
</evidence>
<accession>A0A7W2R486</accession>
<sequence>MSNKNEFGNIAFDLPKNQSNVIKVIGVGGGGGNAINHMFTQGIKGVDFVICNTDSQALHNSGVPNKIQLGVNLTEGLGAGANPEVGEQAAIESLEDIRRMLDTNTKMVFITAGMGGGTGTGAAPVIAKLSKELEILTVGIVTMPFQFEGKIRNEQAQKGIETLRAHCDSLVVINNNKLREVYGNLGFKAGFSKADEVLSTASRGIAEVITHHYTQNIDLRDAKTVLSNSGTAIMGSATASGKTRAQDAIMKALDSPLLNDNKITGAKNVLLLIVSGVQEITIDEIGEINDHIQNEAGHGANIIMGVGEDEKLEESISVTIIATGFDIEQQDEISNTETKKVIHALEDDSNDVKVKEREPAIIKPDIVLEEEVEKVVVHKLVEEEEKKDVENRLIPTTEFIKNLNVVYDEVLDNVEEDDFVITPVEPKVEAPKETFEEDEQITLTFDLPLFNKKKEETPKKENRILFDLDNETKNMKVNDHVEIISVTQADETGEKRYALDDFMTYESSINKSKAKPQPKDEEDIVFEKKVIPAQKDAPAPEEVDPMTSPISDMLKERADERRRKMKDFNYKFSSAKVDEIEKEPAYKRQGVHLDENRYSADVKASRTTVGHDENDEIQLRSNNSFLHDNVD</sequence>
<keyword evidence="4" id="KW-0963">Cytoplasm</keyword>
<gene>
    <name evidence="4 10" type="primary">ftsZ</name>
    <name evidence="10" type="ORF">H3Z82_11985</name>
</gene>
<keyword evidence="4 6" id="KW-0717">Septation</keyword>
<feature type="binding site" evidence="4">
    <location>
        <begin position="29"/>
        <end position="33"/>
    </location>
    <ligand>
        <name>GTP</name>
        <dbReference type="ChEBI" id="CHEBI:37565"/>
    </ligand>
</feature>
<dbReference type="Pfam" id="PF12327">
    <property type="entry name" value="FtsZ_C"/>
    <property type="match status" value="1"/>
</dbReference>
<feature type="binding site" evidence="4">
    <location>
        <position position="152"/>
    </location>
    <ligand>
        <name>GTP</name>
        <dbReference type="ChEBI" id="CHEBI:37565"/>
    </ligand>
</feature>
<evidence type="ECO:0000256" key="3">
    <source>
        <dbReference type="ARBA" id="ARBA00023134"/>
    </source>
</evidence>
<evidence type="ECO:0000256" key="1">
    <source>
        <dbReference type="ARBA" id="ARBA00009690"/>
    </source>
</evidence>
<comment type="caution">
    <text evidence="10">The sequence shown here is derived from an EMBL/GenBank/DDBJ whole genome shotgun (WGS) entry which is preliminary data.</text>
</comment>
<feature type="binding site" evidence="4">
    <location>
        <position position="148"/>
    </location>
    <ligand>
        <name>GTP</name>
        <dbReference type="ChEBI" id="CHEBI:37565"/>
    </ligand>
</feature>
<dbReference type="InterPro" id="IPR000158">
    <property type="entry name" value="Cell_div_FtsZ"/>
</dbReference>
<protein>
    <recommendedName>
        <fullName evidence="4 5">Cell division protein FtsZ</fullName>
    </recommendedName>
</protein>
<feature type="region of interest" description="Disordered" evidence="7">
    <location>
        <begin position="597"/>
        <end position="631"/>
    </location>
</feature>
<keyword evidence="4 6" id="KW-0132">Cell division</keyword>
<dbReference type="PRINTS" id="PR00423">
    <property type="entry name" value="CELLDVISFTSZ"/>
</dbReference>
<feature type="binding site" evidence="4">
    <location>
        <begin position="117"/>
        <end position="119"/>
    </location>
    <ligand>
        <name>GTP</name>
        <dbReference type="ChEBI" id="CHEBI:37565"/>
    </ligand>
</feature>
<feature type="compositionally biased region" description="Polar residues" evidence="7">
    <location>
        <begin position="619"/>
        <end position="631"/>
    </location>
</feature>
<dbReference type="InterPro" id="IPR008280">
    <property type="entry name" value="Tub_FtsZ_C"/>
</dbReference>
<feature type="domain" description="Tubulin/FtsZ GTPase" evidence="8">
    <location>
        <begin position="21"/>
        <end position="213"/>
    </location>
</feature>
<evidence type="ECO:0000256" key="4">
    <source>
        <dbReference type="HAMAP-Rule" id="MF_00909"/>
    </source>
</evidence>
<dbReference type="InterPro" id="IPR045061">
    <property type="entry name" value="FtsZ/CetZ"/>
</dbReference>
<dbReference type="PROSITE" id="PS01134">
    <property type="entry name" value="FTSZ_1"/>
    <property type="match status" value="1"/>
</dbReference>
<dbReference type="InterPro" id="IPR020805">
    <property type="entry name" value="Cell_div_FtsZ_CS"/>
</dbReference>
<keyword evidence="11" id="KW-1185">Reference proteome</keyword>
<dbReference type="PANTHER" id="PTHR30314">
    <property type="entry name" value="CELL DIVISION PROTEIN FTSZ-RELATED"/>
    <property type="match status" value="1"/>
</dbReference>
<dbReference type="Gene3D" id="3.30.1330.20">
    <property type="entry name" value="Tubulin/FtsZ, C-terminal domain"/>
    <property type="match status" value="1"/>
</dbReference>
<dbReference type="Proteomes" id="UP000541857">
    <property type="component" value="Unassembled WGS sequence"/>
</dbReference>
<dbReference type="GO" id="GO:0005525">
    <property type="term" value="F:GTP binding"/>
    <property type="evidence" value="ECO:0007669"/>
    <property type="project" value="UniProtKB-UniRule"/>
</dbReference>
<evidence type="ECO:0000256" key="7">
    <source>
        <dbReference type="SAM" id="MobiDB-lite"/>
    </source>
</evidence>
<dbReference type="SMART" id="SM00864">
    <property type="entry name" value="Tubulin"/>
    <property type="match status" value="1"/>
</dbReference>
<name>A0A7W2R486_9FLAO</name>
<evidence type="ECO:0000259" key="9">
    <source>
        <dbReference type="SMART" id="SM00865"/>
    </source>
</evidence>
<dbReference type="GO" id="GO:0005737">
    <property type="term" value="C:cytoplasm"/>
    <property type="evidence" value="ECO:0007669"/>
    <property type="project" value="UniProtKB-SubCell"/>
</dbReference>
<evidence type="ECO:0000313" key="11">
    <source>
        <dbReference type="Proteomes" id="UP000541857"/>
    </source>
</evidence>
<dbReference type="Pfam" id="PF00091">
    <property type="entry name" value="Tubulin"/>
    <property type="match status" value="1"/>
</dbReference>
<comment type="function">
    <text evidence="4 6">Essential cell division protein that forms a contractile ring structure (Z ring) at the future cell division site. The regulation of the ring assembly controls the timing and the location of cell division. One of the functions of the FtsZ ring is to recruit other cell division proteins to the septum to produce a new cell wall between the dividing cells. Binds GTP and shows GTPase activity.</text>
</comment>
<feature type="domain" description="Tubulin/FtsZ 2-layer sandwich" evidence="9">
    <location>
        <begin position="216"/>
        <end position="334"/>
    </location>
</feature>
<keyword evidence="2 4" id="KW-0547">Nucleotide-binding</keyword>
<dbReference type="SMART" id="SM00865">
    <property type="entry name" value="Tubulin_C"/>
    <property type="match status" value="1"/>
</dbReference>
<dbReference type="GO" id="GO:0032153">
    <property type="term" value="C:cell division site"/>
    <property type="evidence" value="ECO:0007669"/>
    <property type="project" value="UniProtKB-UniRule"/>
</dbReference>
<dbReference type="InterPro" id="IPR003008">
    <property type="entry name" value="Tubulin_FtsZ_GTPase"/>
</dbReference>
<comment type="similarity">
    <text evidence="1 4 6">Belongs to the FtsZ family.</text>
</comment>
<dbReference type="GO" id="GO:0051258">
    <property type="term" value="P:protein polymerization"/>
    <property type="evidence" value="ECO:0007669"/>
    <property type="project" value="UniProtKB-UniRule"/>
</dbReference>
<keyword evidence="4 6" id="KW-0131">Cell cycle</keyword>
<dbReference type="InterPro" id="IPR024757">
    <property type="entry name" value="FtsZ_C"/>
</dbReference>
<dbReference type="InterPro" id="IPR037103">
    <property type="entry name" value="Tubulin/FtsZ-like_C"/>
</dbReference>
<evidence type="ECO:0000256" key="6">
    <source>
        <dbReference type="RuleBase" id="RU000631"/>
    </source>
</evidence>
<dbReference type="PANTHER" id="PTHR30314:SF3">
    <property type="entry name" value="MITOCHONDRIAL DIVISION PROTEIN FSZA"/>
    <property type="match status" value="1"/>
</dbReference>
<dbReference type="SUPFAM" id="SSF52490">
    <property type="entry name" value="Tubulin nucleotide-binding domain-like"/>
    <property type="match status" value="1"/>
</dbReference>
<dbReference type="PROSITE" id="PS01135">
    <property type="entry name" value="FTSZ_2"/>
    <property type="match status" value="1"/>
</dbReference>
<dbReference type="InterPro" id="IPR018316">
    <property type="entry name" value="Tubulin/FtsZ_2-layer-sand-dom"/>
</dbReference>
<dbReference type="HAMAP" id="MF_00909">
    <property type="entry name" value="FtsZ"/>
    <property type="match status" value="1"/>
</dbReference>
<dbReference type="Gene3D" id="3.40.50.1440">
    <property type="entry name" value="Tubulin/FtsZ, GTPase domain"/>
    <property type="match status" value="1"/>
</dbReference>
<dbReference type="EMBL" id="JACGLT010000009">
    <property type="protein sequence ID" value="MBA6153448.1"/>
    <property type="molecule type" value="Genomic_DNA"/>
</dbReference>
<dbReference type="GO" id="GO:0043093">
    <property type="term" value="P:FtsZ-dependent cytokinesis"/>
    <property type="evidence" value="ECO:0007669"/>
    <property type="project" value="UniProtKB-UniRule"/>
</dbReference>
<dbReference type="SUPFAM" id="SSF55307">
    <property type="entry name" value="Tubulin C-terminal domain-like"/>
    <property type="match status" value="1"/>
</dbReference>
<dbReference type="NCBIfam" id="TIGR00065">
    <property type="entry name" value="ftsZ"/>
    <property type="match status" value="1"/>
</dbReference>
<feature type="compositionally biased region" description="Basic and acidic residues" evidence="7">
    <location>
        <begin position="597"/>
        <end position="612"/>
    </location>
</feature>
<dbReference type="CDD" id="cd02201">
    <property type="entry name" value="FtsZ_type1"/>
    <property type="match status" value="1"/>
</dbReference>
<feature type="binding site" evidence="4">
    <location>
        <position position="195"/>
    </location>
    <ligand>
        <name>GTP</name>
        <dbReference type="ChEBI" id="CHEBI:37565"/>
    </ligand>
</feature>
<proteinExistence type="inferred from homology"/>
<dbReference type="FunFam" id="3.40.50.1440:FF:000001">
    <property type="entry name" value="Cell division protein FtsZ"/>
    <property type="match status" value="1"/>
</dbReference>
<organism evidence="10 11">
    <name type="scientific">Gelidibacter maritimus</name>
    <dbReference type="NCBI Taxonomy" id="2761487"/>
    <lineage>
        <taxon>Bacteria</taxon>
        <taxon>Pseudomonadati</taxon>
        <taxon>Bacteroidota</taxon>
        <taxon>Flavobacteriia</taxon>
        <taxon>Flavobacteriales</taxon>
        <taxon>Flavobacteriaceae</taxon>
        <taxon>Gelidibacter</taxon>
    </lineage>
</organism>
<dbReference type="InterPro" id="IPR036525">
    <property type="entry name" value="Tubulin/FtsZ_GTPase_sf"/>
</dbReference>
<dbReference type="GO" id="GO:0003924">
    <property type="term" value="F:GTPase activity"/>
    <property type="evidence" value="ECO:0007669"/>
    <property type="project" value="UniProtKB-UniRule"/>
</dbReference>
<dbReference type="GO" id="GO:0000917">
    <property type="term" value="P:division septum assembly"/>
    <property type="evidence" value="ECO:0007669"/>
    <property type="project" value="UniProtKB-KW"/>
</dbReference>